<keyword evidence="6" id="KW-0732">Signal</keyword>
<comment type="caution">
    <text evidence="8">The sequence shown here is derived from an EMBL/GenBank/DDBJ whole genome shotgun (WGS) entry which is preliminary data.</text>
</comment>
<dbReference type="Pfam" id="PF01832">
    <property type="entry name" value="Glucosaminidase"/>
    <property type="match status" value="1"/>
</dbReference>
<dbReference type="RefSeq" id="WP_103806645.1">
    <property type="nucleotide sequence ID" value="NZ_PQVG01000007.1"/>
</dbReference>
<keyword evidence="9" id="KW-1185">Reference proteome</keyword>
<dbReference type="SUPFAM" id="SSF54106">
    <property type="entry name" value="LysM domain"/>
    <property type="match status" value="1"/>
</dbReference>
<feature type="compositionally biased region" description="Low complexity" evidence="5">
    <location>
        <begin position="20"/>
        <end position="33"/>
    </location>
</feature>
<dbReference type="SMART" id="SM00257">
    <property type="entry name" value="LysM"/>
    <property type="match status" value="1"/>
</dbReference>
<feature type="region of interest" description="Disordered" evidence="5">
    <location>
        <begin position="20"/>
        <end position="49"/>
    </location>
</feature>
<dbReference type="Pfam" id="PF01476">
    <property type="entry name" value="LysM"/>
    <property type="match status" value="1"/>
</dbReference>
<feature type="signal peptide" evidence="6">
    <location>
        <begin position="1"/>
        <end position="22"/>
    </location>
</feature>
<dbReference type="CDD" id="cd00118">
    <property type="entry name" value="LysM"/>
    <property type="match status" value="1"/>
</dbReference>
<evidence type="ECO:0000313" key="9">
    <source>
        <dbReference type="Proteomes" id="UP000237310"/>
    </source>
</evidence>
<dbReference type="Gene3D" id="3.10.350.10">
    <property type="entry name" value="LysM domain"/>
    <property type="match status" value="1"/>
</dbReference>
<evidence type="ECO:0000256" key="5">
    <source>
        <dbReference type="SAM" id="MobiDB-lite"/>
    </source>
</evidence>
<dbReference type="PANTHER" id="PTHR33308:SF9">
    <property type="entry name" value="PEPTIDOGLYCAN HYDROLASE FLGJ"/>
    <property type="match status" value="1"/>
</dbReference>
<dbReference type="InterPro" id="IPR036779">
    <property type="entry name" value="LysM_dom_sf"/>
</dbReference>
<feature type="domain" description="LysM" evidence="7">
    <location>
        <begin position="228"/>
        <end position="271"/>
    </location>
</feature>
<dbReference type="OrthoDB" id="977752at2"/>
<proteinExistence type="predicted"/>
<dbReference type="EMBL" id="PQVG01000007">
    <property type="protein sequence ID" value="POY38212.1"/>
    <property type="molecule type" value="Genomic_DNA"/>
</dbReference>
<dbReference type="InterPro" id="IPR018392">
    <property type="entry name" value="LysM"/>
</dbReference>
<dbReference type="GO" id="GO:0004040">
    <property type="term" value="F:amidase activity"/>
    <property type="evidence" value="ECO:0007669"/>
    <property type="project" value="InterPro"/>
</dbReference>
<evidence type="ECO:0000256" key="1">
    <source>
        <dbReference type="ARBA" id="ARBA00022529"/>
    </source>
</evidence>
<keyword evidence="3" id="KW-0378">Hydrolase</keyword>
<evidence type="ECO:0000256" key="2">
    <source>
        <dbReference type="ARBA" id="ARBA00022638"/>
    </source>
</evidence>
<dbReference type="PROSITE" id="PS51257">
    <property type="entry name" value="PROKAR_LIPOPROTEIN"/>
    <property type="match status" value="1"/>
</dbReference>
<keyword evidence="2" id="KW-0081">Bacteriolytic enzyme</keyword>
<evidence type="ECO:0000256" key="6">
    <source>
        <dbReference type="SAM" id="SignalP"/>
    </source>
</evidence>
<name>A0A2S5A7A7_9FLAO</name>
<evidence type="ECO:0000313" key="8">
    <source>
        <dbReference type="EMBL" id="POY38212.1"/>
    </source>
</evidence>
<sequence length="273" mass="30555">MCKKIVLIAFILILVGCSSSKSVSGTTKSGNSKYNKTNSTPNKNSQSNSRALVTSDLVNGYVFHYKDIAMSNMKKYGIPASIILAQGILESGSGQSNLAVTANNHFGIKCYTDWKGETIHQDDDSAQECFRKYKNPEESFQDHADILSKRNRYASLFNLKKGDYKAWARGLKAAGYATDPNYPEKLIGYIERFHLDQYDNMVLGKDYVLDENQYVKPKPKVVSNTNSNQYIVAKGDTLYSISKKFNIAIEDLKRQNNLNDNAISIGQSILIQK</sequence>
<evidence type="ECO:0000256" key="3">
    <source>
        <dbReference type="ARBA" id="ARBA00022801"/>
    </source>
</evidence>
<dbReference type="Gene3D" id="1.10.530.10">
    <property type="match status" value="1"/>
</dbReference>
<reference evidence="8 9" key="1">
    <citation type="submission" date="2018-01" db="EMBL/GenBank/DDBJ databases">
        <authorList>
            <person name="Gaut B.S."/>
            <person name="Morton B.R."/>
            <person name="Clegg M.T."/>
            <person name="Duvall M.R."/>
        </authorList>
    </citation>
    <scope>NUCLEOTIDE SEQUENCE [LARGE SCALE GENOMIC DNA]</scope>
    <source>
        <strain evidence="8 9">HR-AY</strain>
    </source>
</reference>
<dbReference type="InterPro" id="IPR002901">
    <property type="entry name" value="MGlyc_endo_b_GlcNAc-like_dom"/>
</dbReference>
<dbReference type="PROSITE" id="PS51782">
    <property type="entry name" value="LYSM"/>
    <property type="match status" value="1"/>
</dbReference>
<protein>
    <recommendedName>
        <fullName evidence="4">Peptidoglycan hydrolase</fullName>
    </recommendedName>
</protein>
<keyword evidence="1" id="KW-0929">Antimicrobial</keyword>
<feature type="chain" id="PRO_5015745293" description="Peptidoglycan hydrolase" evidence="6">
    <location>
        <begin position="23"/>
        <end position="273"/>
    </location>
</feature>
<evidence type="ECO:0000259" key="7">
    <source>
        <dbReference type="PROSITE" id="PS51782"/>
    </source>
</evidence>
<dbReference type="AlphaFoldDB" id="A0A2S5A7A7"/>
<feature type="compositionally biased region" description="Polar residues" evidence="5">
    <location>
        <begin position="34"/>
        <end position="49"/>
    </location>
</feature>
<dbReference type="Proteomes" id="UP000237310">
    <property type="component" value="Unassembled WGS sequence"/>
</dbReference>
<dbReference type="GO" id="GO:0031640">
    <property type="term" value="P:killing of cells of another organism"/>
    <property type="evidence" value="ECO:0007669"/>
    <property type="project" value="UniProtKB-KW"/>
</dbReference>
<accession>A0A2S5A7A7</accession>
<gene>
    <name evidence="8" type="ORF">C3L50_13195</name>
</gene>
<dbReference type="PANTHER" id="PTHR33308">
    <property type="entry name" value="PEPTIDOGLYCAN HYDROLASE FLGJ"/>
    <property type="match status" value="1"/>
</dbReference>
<evidence type="ECO:0000256" key="4">
    <source>
        <dbReference type="ARBA" id="ARBA00032108"/>
    </source>
</evidence>
<organism evidence="8 9">
    <name type="scientific">Flavobacterium alvei</name>
    <dbReference type="NCBI Taxonomy" id="2080416"/>
    <lineage>
        <taxon>Bacteria</taxon>
        <taxon>Pseudomonadati</taxon>
        <taxon>Bacteroidota</taxon>
        <taxon>Flavobacteriia</taxon>
        <taxon>Flavobacteriales</taxon>
        <taxon>Flavobacteriaceae</taxon>
        <taxon>Flavobacterium</taxon>
    </lineage>
</organism>
<dbReference type="SMART" id="SM00047">
    <property type="entry name" value="LYZ2"/>
    <property type="match status" value="1"/>
</dbReference>
<dbReference type="InterPro" id="IPR051056">
    <property type="entry name" value="Glycosyl_Hydrolase_73"/>
</dbReference>
<dbReference type="GO" id="GO:0042742">
    <property type="term" value="P:defense response to bacterium"/>
    <property type="evidence" value="ECO:0007669"/>
    <property type="project" value="UniProtKB-KW"/>
</dbReference>